<gene>
    <name evidence="14" type="ORF">C8N34_101440</name>
</gene>
<dbReference type="Gene3D" id="1.10.220.30">
    <property type="match status" value="3"/>
</dbReference>
<evidence type="ECO:0000256" key="1">
    <source>
        <dbReference type="ARBA" id="ARBA00004117"/>
    </source>
</evidence>
<dbReference type="OrthoDB" id="7616820at2"/>
<dbReference type="Pfam" id="PF14842">
    <property type="entry name" value="FliG_N"/>
    <property type="match status" value="1"/>
</dbReference>
<comment type="function">
    <text evidence="10">FliG is one of three proteins (FliG, FliN, FliM) that forms the rotor-mounted switch complex (C ring), located at the base of the basal body. This complex interacts with the CheY and CheZ chemotaxis proteins, in addition to contacting components of the motor that determine the direction of flagellar rotation.</text>
</comment>
<comment type="subcellular location">
    <subcellularLocation>
        <location evidence="1">Bacterial flagellum basal body</location>
    </subcellularLocation>
    <subcellularLocation>
        <location evidence="2">Cell membrane</location>
        <topology evidence="2">Peripheral membrane protein</topology>
        <orientation evidence="2">Cytoplasmic side</orientation>
    </subcellularLocation>
</comment>
<keyword evidence="14" id="KW-0282">Flagellum</keyword>
<evidence type="ECO:0000313" key="15">
    <source>
        <dbReference type="Proteomes" id="UP000244224"/>
    </source>
</evidence>
<feature type="domain" description="Flagellar motor switch protein FliG middle" evidence="12">
    <location>
        <begin position="136"/>
        <end position="208"/>
    </location>
</feature>
<evidence type="ECO:0000256" key="9">
    <source>
        <dbReference type="ARBA" id="ARBA00023143"/>
    </source>
</evidence>
<dbReference type="Pfam" id="PF01706">
    <property type="entry name" value="FliG_C"/>
    <property type="match status" value="1"/>
</dbReference>
<evidence type="ECO:0000259" key="12">
    <source>
        <dbReference type="Pfam" id="PF14841"/>
    </source>
</evidence>
<dbReference type="PRINTS" id="PR00954">
    <property type="entry name" value="FLGMOTORFLIG"/>
</dbReference>
<keyword evidence="7" id="KW-0283">Flagellar rotation</keyword>
<dbReference type="SUPFAM" id="SSF48029">
    <property type="entry name" value="FliG"/>
    <property type="match status" value="2"/>
</dbReference>
<dbReference type="Pfam" id="PF14841">
    <property type="entry name" value="FliG_M"/>
    <property type="match status" value="1"/>
</dbReference>
<evidence type="ECO:0000259" key="13">
    <source>
        <dbReference type="Pfam" id="PF14842"/>
    </source>
</evidence>
<dbReference type="InterPro" id="IPR000090">
    <property type="entry name" value="Flg_Motor_Flig"/>
</dbReference>
<sequence length="356" mass="38547">MAQALARIKPVQIAVPRPPGTALHLSRRQKAAIIVRLMLAEGSPLPLSSLPEAMQTELAQQIGEMRLVDRGTVQAVVAEFLEELEQVGLSFPGGLEGALSLMDGHISGAAAARLRRMVGLRPDADPWDRITALPPDLLRPVLEVESTEIAAIMLSKLPVTKAAALLGKLPGDKARRVAYAMSRTANVDPGTVRRIGMSLLTQLDNQPAKAFDAGPVERVGAILNVSPAVTREEVLQGLDETDQGFAEQVRKAIFTFVHLPQRVAPRDVPRLTRAVDQPTLVTALAGARSPDQQAAAEFILSNLSQRMAQTLREEIAERGKVRDRDAEAAMTSVIEAVRGMEREGELTLVRSEEEEE</sequence>
<dbReference type="PANTHER" id="PTHR30534:SF0">
    <property type="entry name" value="FLAGELLAR MOTOR SWITCH PROTEIN FLIG"/>
    <property type="match status" value="1"/>
</dbReference>
<keyword evidence="9" id="KW-0975">Bacterial flagellum</keyword>
<keyword evidence="14" id="KW-0966">Cell projection</keyword>
<feature type="domain" description="Flagellar motor switch protein FliG N-terminal" evidence="13">
    <location>
        <begin position="25"/>
        <end position="127"/>
    </location>
</feature>
<dbReference type="GO" id="GO:0009425">
    <property type="term" value="C:bacterial-type flagellum basal body"/>
    <property type="evidence" value="ECO:0007669"/>
    <property type="project" value="UniProtKB-SubCell"/>
</dbReference>
<evidence type="ECO:0000313" key="14">
    <source>
        <dbReference type="EMBL" id="PTX53522.1"/>
    </source>
</evidence>
<keyword evidence="6" id="KW-0145">Chemotaxis</keyword>
<comment type="similarity">
    <text evidence="3">Belongs to the FliG family.</text>
</comment>
<dbReference type="InterPro" id="IPR023087">
    <property type="entry name" value="Flg_Motor_Flig_C"/>
</dbReference>
<feature type="domain" description="Flagellar motor switch protein FliG C-terminal" evidence="11">
    <location>
        <begin position="237"/>
        <end position="348"/>
    </location>
</feature>
<dbReference type="PANTHER" id="PTHR30534">
    <property type="entry name" value="FLAGELLAR MOTOR SWITCH PROTEIN FLIG"/>
    <property type="match status" value="1"/>
</dbReference>
<evidence type="ECO:0000256" key="5">
    <source>
        <dbReference type="ARBA" id="ARBA00022475"/>
    </source>
</evidence>
<dbReference type="GO" id="GO:0003774">
    <property type="term" value="F:cytoskeletal motor activity"/>
    <property type="evidence" value="ECO:0007669"/>
    <property type="project" value="InterPro"/>
</dbReference>
<dbReference type="InterPro" id="IPR032779">
    <property type="entry name" value="FliG_M"/>
</dbReference>
<dbReference type="RefSeq" id="WP_108127236.1">
    <property type="nucleotide sequence ID" value="NZ_QBKP01000001.1"/>
</dbReference>
<dbReference type="GO" id="GO:0071973">
    <property type="term" value="P:bacterial-type flagellum-dependent cell motility"/>
    <property type="evidence" value="ECO:0007669"/>
    <property type="project" value="InterPro"/>
</dbReference>
<dbReference type="Proteomes" id="UP000244224">
    <property type="component" value="Unassembled WGS sequence"/>
</dbReference>
<dbReference type="GO" id="GO:0005886">
    <property type="term" value="C:plasma membrane"/>
    <property type="evidence" value="ECO:0007669"/>
    <property type="project" value="UniProtKB-SubCell"/>
</dbReference>
<keyword evidence="15" id="KW-1185">Reference proteome</keyword>
<evidence type="ECO:0000256" key="3">
    <source>
        <dbReference type="ARBA" id="ARBA00010299"/>
    </source>
</evidence>
<evidence type="ECO:0000256" key="2">
    <source>
        <dbReference type="ARBA" id="ARBA00004413"/>
    </source>
</evidence>
<evidence type="ECO:0000256" key="7">
    <source>
        <dbReference type="ARBA" id="ARBA00022779"/>
    </source>
</evidence>
<dbReference type="EMBL" id="QBKP01000001">
    <property type="protein sequence ID" value="PTX53522.1"/>
    <property type="molecule type" value="Genomic_DNA"/>
</dbReference>
<keyword evidence="14" id="KW-0969">Cilium</keyword>
<keyword evidence="5" id="KW-1003">Cell membrane</keyword>
<evidence type="ECO:0000256" key="6">
    <source>
        <dbReference type="ARBA" id="ARBA00022500"/>
    </source>
</evidence>
<keyword evidence="8" id="KW-0472">Membrane</keyword>
<accession>A0A2T6BBX4</accession>
<organism evidence="14 15">
    <name type="scientific">Gemmobacter caeni</name>
    <dbReference type="NCBI Taxonomy" id="589035"/>
    <lineage>
        <taxon>Bacteria</taxon>
        <taxon>Pseudomonadati</taxon>
        <taxon>Pseudomonadota</taxon>
        <taxon>Alphaproteobacteria</taxon>
        <taxon>Rhodobacterales</taxon>
        <taxon>Paracoccaceae</taxon>
        <taxon>Gemmobacter</taxon>
    </lineage>
</organism>
<name>A0A2T6BBX4_9RHOB</name>
<evidence type="ECO:0000259" key="11">
    <source>
        <dbReference type="Pfam" id="PF01706"/>
    </source>
</evidence>
<protein>
    <recommendedName>
        <fullName evidence="4">Flagellar motor switch protein FliG</fullName>
    </recommendedName>
</protein>
<evidence type="ECO:0000256" key="4">
    <source>
        <dbReference type="ARBA" id="ARBA00021870"/>
    </source>
</evidence>
<proteinExistence type="inferred from homology"/>
<dbReference type="GO" id="GO:0006935">
    <property type="term" value="P:chemotaxis"/>
    <property type="evidence" value="ECO:0007669"/>
    <property type="project" value="UniProtKB-KW"/>
</dbReference>
<dbReference type="AlphaFoldDB" id="A0A2T6BBX4"/>
<evidence type="ECO:0000256" key="10">
    <source>
        <dbReference type="ARBA" id="ARBA00025598"/>
    </source>
</evidence>
<reference evidence="14 15" key="1">
    <citation type="submission" date="2018-04" db="EMBL/GenBank/DDBJ databases">
        <title>Genomic Encyclopedia of Archaeal and Bacterial Type Strains, Phase II (KMG-II): from individual species to whole genera.</title>
        <authorList>
            <person name="Goeker M."/>
        </authorList>
    </citation>
    <scope>NUCLEOTIDE SEQUENCE [LARGE SCALE GENOMIC DNA]</scope>
    <source>
        <strain evidence="14 15">DSM 21823</strain>
    </source>
</reference>
<dbReference type="InterPro" id="IPR011002">
    <property type="entry name" value="FliG_a-hlx"/>
</dbReference>
<dbReference type="InterPro" id="IPR028263">
    <property type="entry name" value="FliG_N"/>
</dbReference>
<comment type="caution">
    <text evidence="14">The sequence shown here is derived from an EMBL/GenBank/DDBJ whole genome shotgun (WGS) entry which is preliminary data.</text>
</comment>
<evidence type="ECO:0000256" key="8">
    <source>
        <dbReference type="ARBA" id="ARBA00023136"/>
    </source>
</evidence>